<dbReference type="OrthoDB" id="3784230at2"/>
<dbReference type="InterPro" id="IPR010330">
    <property type="entry name" value="CoiA_nuc"/>
</dbReference>
<comment type="caution">
    <text evidence="4">The sequence shown here is derived from an EMBL/GenBank/DDBJ whole genome shotgun (WGS) entry which is preliminary data.</text>
</comment>
<proteinExistence type="predicted"/>
<dbReference type="Proteomes" id="UP000179524">
    <property type="component" value="Unassembled WGS sequence"/>
</dbReference>
<evidence type="ECO:0000313" key="4">
    <source>
        <dbReference type="EMBL" id="OIJ10434.1"/>
    </source>
</evidence>
<keyword evidence="5" id="KW-1185">Reference proteome</keyword>
<dbReference type="InterPro" id="IPR057252">
    <property type="entry name" value="CoiA_C"/>
</dbReference>
<evidence type="ECO:0000259" key="2">
    <source>
        <dbReference type="Pfam" id="PF25164"/>
    </source>
</evidence>
<name>A0A1S2LDN1_9BACI</name>
<evidence type="ECO:0008006" key="6">
    <source>
        <dbReference type="Google" id="ProtNLM"/>
    </source>
</evidence>
<dbReference type="PIRSF" id="PIRSF007487">
    <property type="entry name" value="Competence-induced_CoiA_bac"/>
    <property type="match status" value="1"/>
</dbReference>
<dbReference type="Pfam" id="PF06054">
    <property type="entry name" value="CoiA_nuc"/>
    <property type="match status" value="1"/>
</dbReference>
<dbReference type="EMBL" id="MLQR01000050">
    <property type="protein sequence ID" value="OIJ10434.1"/>
    <property type="molecule type" value="Genomic_DNA"/>
</dbReference>
<dbReference type="InterPro" id="IPR057253">
    <property type="entry name" value="CoiA-like_N"/>
</dbReference>
<dbReference type="Pfam" id="PF25164">
    <property type="entry name" value="CoiA_N"/>
    <property type="match status" value="1"/>
</dbReference>
<dbReference type="Pfam" id="PF25166">
    <property type="entry name" value="CoiA_C"/>
    <property type="match status" value="1"/>
</dbReference>
<feature type="domain" description="Competence protein CoiA-like N-terminal" evidence="2">
    <location>
        <begin position="41"/>
        <end position="85"/>
    </location>
</feature>
<evidence type="ECO:0000259" key="1">
    <source>
        <dbReference type="Pfam" id="PF06054"/>
    </source>
</evidence>
<evidence type="ECO:0000313" key="5">
    <source>
        <dbReference type="Proteomes" id="UP000179524"/>
    </source>
</evidence>
<dbReference type="AlphaFoldDB" id="A0A1S2LDN1"/>
<reference evidence="4 5" key="1">
    <citation type="submission" date="2016-10" db="EMBL/GenBank/DDBJ databases">
        <title>Draft genome sequences of four alkaliphilic bacteria belonging to the Anaerobacillus genus.</title>
        <authorList>
            <person name="Bassil N.M."/>
            <person name="Lloyd J.R."/>
        </authorList>
    </citation>
    <scope>NUCLEOTIDE SEQUENCE [LARGE SCALE GENOMIC DNA]</scope>
    <source>
        <strain evidence="4 5">DSM 18345</strain>
    </source>
</reference>
<protein>
    <recommendedName>
        <fullName evidence="6">Competence protein CoiA</fullName>
    </recommendedName>
</protein>
<feature type="domain" description="Competence protein CoiA nuclease-like" evidence="1">
    <location>
        <begin position="91"/>
        <end position="249"/>
    </location>
</feature>
<feature type="domain" description="Competence protein CoiA C-terminal" evidence="3">
    <location>
        <begin position="254"/>
        <end position="404"/>
    </location>
</feature>
<evidence type="ECO:0000259" key="3">
    <source>
        <dbReference type="Pfam" id="PF25166"/>
    </source>
</evidence>
<organism evidence="4 5">
    <name type="scientific">Anaerobacillus alkalilacustris</name>
    <dbReference type="NCBI Taxonomy" id="393763"/>
    <lineage>
        <taxon>Bacteria</taxon>
        <taxon>Bacillati</taxon>
        <taxon>Bacillota</taxon>
        <taxon>Bacilli</taxon>
        <taxon>Bacillales</taxon>
        <taxon>Bacillaceae</taxon>
        <taxon>Anaerobacillus</taxon>
    </lineage>
</organism>
<accession>A0A1S2LDN1</accession>
<gene>
    <name evidence="4" type="ORF">BKP37_18015</name>
</gene>
<sequence length="421" mass="49988">MWNAVPLLGKLIENTVDNGVVLLLVAITKQGTIISLGDKFLDKQKLLKLREVKKFYCPVCKQEVVLKLGTKLSWHFAHKKNSRCHEELEGETVYHINGKKLLYEWLKIQGFDVHLEAYIKEAKQRPDLLVHIEKNTFAIEFQCAKISPELFLKRTNTYRTYNYIPIWILGGNQLTRDKGNFFKLNSFHWLFTYHSKLEKDRVQLLTFCPQNKQFGKLHNITPLSVNRSFAFPTFFPLDKFHFYSIFKPHSYLVPKEIWYRTKSFWRQHRLRLSQSEQYVRDLYIRKGHPLWLFPSEAGVPSPSYYFIETPTYIWQSWILETFVVNRNPGERFHFTIVKRAFHTVVQKAIFRIRTLPLIEFGSWEIAVQNYLLFLCTINVLTTTDGQLFVKKKDIVYPKNIEQALIEDKQLVVDRFKERGIK</sequence>
<dbReference type="InterPro" id="IPR021176">
    <property type="entry name" value="Competence-induced_CoiA"/>
</dbReference>